<evidence type="ECO:0000313" key="6">
    <source>
        <dbReference type="Proteomes" id="UP000824010"/>
    </source>
</evidence>
<evidence type="ECO:0000256" key="2">
    <source>
        <dbReference type="SAM" id="MobiDB-lite"/>
    </source>
</evidence>
<accession>A0ABX8NGS5</accession>
<evidence type="ECO:0000259" key="4">
    <source>
        <dbReference type="Pfam" id="PF25023"/>
    </source>
</evidence>
<dbReference type="Pfam" id="PF25023">
    <property type="entry name" value="TEN_YD-shell"/>
    <property type="match status" value="1"/>
</dbReference>
<keyword evidence="1" id="KW-0677">Repeat</keyword>
<feature type="transmembrane region" description="Helical" evidence="3">
    <location>
        <begin position="2486"/>
        <end position="2505"/>
    </location>
</feature>
<name>A0ABX8NGS5_9PSED</name>
<dbReference type="InterPro" id="IPR022385">
    <property type="entry name" value="Rhs_assc_core"/>
</dbReference>
<organism evidence="5 6">
    <name type="scientific">Pseudomonas maumuensis</name>
    <dbReference type="NCBI Taxonomy" id="2842354"/>
    <lineage>
        <taxon>Bacteria</taxon>
        <taxon>Pseudomonadati</taxon>
        <taxon>Pseudomonadota</taxon>
        <taxon>Gammaproteobacteria</taxon>
        <taxon>Pseudomonadales</taxon>
        <taxon>Pseudomonadaceae</taxon>
        <taxon>Pseudomonas</taxon>
    </lineage>
</organism>
<evidence type="ECO:0000256" key="3">
    <source>
        <dbReference type="SAM" id="Phobius"/>
    </source>
</evidence>
<feature type="transmembrane region" description="Helical" evidence="3">
    <location>
        <begin position="2545"/>
        <end position="2565"/>
    </location>
</feature>
<feature type="domain" description="Teneurin-like YD-shell" evidence="4">
    <location>
        <begin position="2121"/>
        <end position="2328"/>
    </location>
</feature>
<proteinExistence type="predicted"/>
<dbReference type="Proteomes" id="UP000824010">
    <property type="component" value="Chromosome"/>
</dbReference>
<dbReference type="RefSeq" id="WP_217867007.1">
    <property type="nucleotide sequence ID" value="NZ_CP077077.1"/>
</dbReference>
<keyword evidence="3" id="KW-1133">Transmembrane helix</keyword>
<feature type="compositionally biased region" description="Basic and acidic residues" evidence="2">
    <location>
        <begin position="1580"/>
        <end position="1592"/>
    </location>
</feature>
<gene>
    <name evidence="5" type="ORF">KSS90_20260</name>
</gene>
<keyword evidence="3" id="KW-0472">Membrane</keyword>
<sequence>MSNTPATAIDGNQVFQVPYLISNQPDGSLPDMQGFGLERVGSAEGGWYSLCPIKADRALAAGEVLSACLVHRRSGELTRFDYTAKAGKLGKTQWPKDFAQEVAAAGMPITAGAWNDSQVFSSSHKDPRLWCQADYRAFSTAPFDSNLVQVLVCDDSFSLGKGKTLSLQVRDLKTQALHEQHLFTAAADSGWSKALCEQVNRDSRLLRAGVKGAGCTVTPGEVDNAFWGPQCAELCVTLTEVSWWASRTFDGTPALPDKGVLHAWVYDAFSQRLLGHHSWTPNSTQREGGKWLKDWAAALATSAVAPYLRVDTTTAMLEQRGDGLRIFVRLPGDHYDAEGPLLASAFEAPEDAVLVTVRHPGNQTLLHHALFRPQACAALPSDEQSWVQALASFIETQQWPELSVKEGSQLWLLGAAEVSVALENAGDGQRWEAEDYRLELLSAEEWPDEQAVDPVTVTVEPGEGLAGVTISSLEAELAFRLDQTARDKGYRVMACVPRQAAANQLREAYIRYVEATLEAKMPVAFTFAEAGTLTAVAAAVAVASAIPIRAGDSERRSIEVSARSLVVKGTAAVLEDTDLLDPVVGIAVAAASVGKSYGAAAVHAAAYTAAYTAAKRAYRNAKASFSADDNRVRVSAASAAYDTAPMAYDRAYADAAVAYAAAYADPTAASAAYTAAYDEAAVAVAAADAAGAATADALADTTNVYEIASIGAHEWAYGTDAAADAAAAASAELIVANDYARMYEGAHVAKAAAAKTKAAEADAASKAASKAASEAAWAAAKADGAAAAAAVKLVEAIAAVRKEPTGVWPVSVTSDTITWRGPLTDQAYDLYLDCPESERGNAALTVGHIGTLQVSQFWHDPRPVSFTPPKALEPQNEISFLCEDYGHTHRSELFDTTGHGEAGVDARTGLFHAHYPVAHLQGLLGQGPVVDLTLHYSALRANEAGLGDGWAWRFSSVEVRSRLLTLADGGQFTFTDAQWTQLGKGEAIKLPSCVVRSNQAYSEFTLDLPTGRQEILKKPAAAGSDEEEPNKAFHDQVLKTLIAIRDKSKPDFPAKPENWQQWVAAIFNPLQYYASASADYDEAIGKWHTDQNIIKLKKLIADYQKPFVLLLPSTIESRDGESLTLEWLRQKGQFMLLAVKSGDEPLFKAQYSTPREKAAQVKMQVWPQSKTECYEVELQLKDYLLRTIKRSERRADGELNVLQQVDCDYDHDLTLDRVLCGLRELDGSVECVKYQAGKSNRGEQPRLPRVALHTLVPGDGQENQVTAYRYDGDFLNTKQRVVSVEYESGSHGARKQHMLVHGNVSHSGSVNRFEVLRAEASAQGHWLNFCTRKNQRKKDQYRETKAYRYTGAGDEFAELLYALETGAQGSKVNVQEGAALVPHQQDLLAWIIDKSNKADRPKLAACITRLLASYTPAERDALGRAVELAKHVEDLDGNELYRHVGGEHTLYRCYYKEAQKNPFTVDAPGQSTQLKDIKALRGLPTLNCPAIPRHASAPVMAEYQCDPFGNPQGLRLFGYREVTRGSRKLLELAEVLTIEGVKGSISGNLLGASAGWSMADAPAKLLWRQRSTKSTPPAREGGEDSKVRKWSEEDTQVTHEVCDSGERVFTMSNHLECVDNPNNDGFVVRIKTTTAGIKELRKELRSRRGRRLLEQVEQGKEVHWQYDALGRVTQVRRYALKKDSRGVYLNRGKEQQPVEQTTTEYSADGKVATHTHANKGISRSHLDGVQRAWLHEWRKNGTEHFVPLAQYTLQGLDGSQLLASCEWDYLPGGQAVVDMTPAPSAVGPQAWVTEQGGLDGPAMRSLLQAQHSEVADNAKDVAADASVFEPYATQDISSQYSIEEGLDEQRLYQRKIDYHYRKNGTVEQVEHLLDGDGQTQMQLRKRLNNSGDIIGYDRTLGAQTRSYALERDAVGRVTRITRPDDSVVEYSYHGLSTHATELKVGGASVAKQTVEHDSTLSTRTVGSRAYSFKDDTVTLPDKTRLSVLRNAEGQRFNANEQTLSSFTESNGTQTQASPVSDDTMKHGWEQVLGSSSLPGRQSLTQTSPRARRQGYRWLSLRGRPMASLRADGHWQRVFSDEQGRVLRTCQDHEEVVYRYDALGRLQSRQAQALKAGGQWRVLSEHDGFGQEVTRRFLYNGVECFKQCLKWQGDGRMASKTSYQNGQQVRVERFAYDALDRLQRYDCEAVATEHCPRDAQGRAVKAQEYGWDALSNLTRCVTTGFDGQKWSESLAYGAASDPTRLTGITHGNEERTLTWNANGYLTEVTGQHRYRYSAAGQVDKVFDSTGNLLTRYEYDGSQRLAAQYLKSDGSTRELRYDGELLIGEIHYDQQDTVSRTISLSSGLAQYDGNEVRWLIDDPQVGVAGQVKGGTLELAPLLPFGEGVALEGLVSGYNGMRLDPLTGHYHAGNGYRSYVPGLRRYAQPDWLSPFGQGGLNDYQHCPDPVNLHDPSGAIMLSRWGQNHQLETYDKALQDTEKMKVGSDYRGLLFSATVAAIGIALAAFTAGQSLWLTTFVVAMSAASFAFEAGALLANKLGAPEVSRAMSIASVVMGIASCLAFVGVFKAGLKVALSLAKAVRSVGKVIWSATKAVRRAAKAAWSSSKPLVQQGIRGTRRMRLLRAQRVGPNGLGPTRPHGGLGGLSGPRNLGVLGRFKYNTLDPAAQWLARQGLRGAARQGGNYLAAPVEMAEQSSSKLANSGWLGKIGGFLTESMHTEGAARGLSYAIYYLNTALEANALKGTIETSQSLHEQQQAVVSVRAGVHEPSVVPKLPYLKTVEHSLLPTTNNLRFW</sequence>
<reference evidence="5 6" key="1">
    <citation type="journal article" date="2021" name="Microorganisms">
        <title>The Ever-Expanding Pseudomonas Genus: Description of 43 New Species and Partition of the Pseudomonas putida Group.</title>
        <authorList>
            <person name="Girard L."/>
            <person name="Lood C."/>
            <person name="Hofte M."/>
            <person name="Vandamme P."/>
            <person name="Rokni-Zadeh H."/>
            <person name="van Noort V."/>
            <person name="Lavigne R."/>
            <person name="De Mot R."/>
        </authorList>
    </citation>
    <scope>NUCLEOTIDE SEQUENCE [LARGE SCALE GENOMIC DNA]</scope>
    <source>
        <strain evidence="5 6">COW77</strain>
    </source>
</reference>
<feature type="transmembrane region" description="Helical" evidence="3">
    <location>
        <begin position="2512"/>
        <end position="2533"/>
    </location>
</feature>
<protein>
    <recommendedName>
        <fullName evidence="4">Teneurin-like YD-shell domain-containing protein</fullName>
    </recommendedName>
</protein>
<dbReference type="EMBL" id="CP077077">
    <property type="protein sequence ID" value="QXH55644.1"/>
    <property type="molecule type" value="Genomic_DNA"/>
</dbReference>
<feature type="region of interest" description="Disordered" evidence="2">
    <location>
        <begin position="1568"/>
        <end position="1592"/>
    </location>
</feature>
<dbReference type="NCBIfam" id="TIGR03696">
    <property type="entry name" value="Rhs_assc_core"/>
    <property type="match status" value="1"/>
</dbReference>
<keyword evidence="6" id="KW-1185">Reference proteome</keyword>
<evidence type="ECO:0000256" key="1">
    <source>
        <dbReference type="ARBA" id="ARBA00022737"/>
    </source>
</evidence>
<evidence type="ECO:0000313" key="5">
    <source>
        <dbReference type="EMBL" id="QXH55644.1"/>
    </source>
</evidence>
<dbReference type="InterPro" id="IPR056823">
    <property type="entry name" value="TEN-like_YD-shell"/>
</dbReference>
<keyword evidence="3" id="KW-0812">Transmembrane</keyword>